<accession>A0A4P7IAR2</accession>
<protein>
    <recommendedName>
        <fullName evidence="2">Putative Flp pilus-assembly TadG-like N-terminal domain-containing protein</fullName>
    </recommendedName>
</protein>
<keyword evidence="1" id="KW-0812">Transmembrane</keyword>
<name>A0A4P7IAR2_9ACTN</name>
<evidence type="ECO:0000256" key="1">
    <source>
        <dbReference type="SAM" id="Phobius"/>
    </source>
</evidence>
<feature type="domain" description="Putative Flp pilus-assembly TadG-like N-terminal" evidence="2">
    <location>
        <begin position="13"/>
        <end position="57"/>
    </location>
</feature>
<gene>
    <name evidence="3" type="ORF">EXE58_00360</name>
</gene>
<evidence type="ECO:0000313" key="4">
    <source>
        <dbReference type="Proteomes" id="UP000294853"/>
    </source>
</evidence>
<dbReference type="AlphaFoldDB" id="A0A4P7IAR2"/>
<keyword evidence="1" id="KW-0472">Membrane</keyword>
<dbReference type="RefSeq" id="WP_135266051.1">
    <property type="nucleotide sequence ID" value="NZ_CP038436.1"/>
</dbReference>
<dbReference type="Pfam" id="PF13400">
    <property type="entry name" value="Tad"/>
    <property type="match status" value="1"/>
</dbReference>
<evidence type="ECO:0000259" key="2">
    <source>
        <dbReference type="Pfam" id="PF13400"/>
    </source>
</evidence>
<dbReference type="EMBL" id="CP038436">
    <property type="protein sequence ID" value="QBX54076.1"/>
    <property type="molecule type" value="Genomic_DNA"/>
</dbReference>
<dbReference type="InterPro" id="IPR028087">
    <property type="entry name" value="Tad_N"/>
</dbReference>
<dbReference type="OrthoDB" id="3769509at2"/>
<keyword evidence="4" id="KW-1185">Reference proteome</keyword>
<sequence length="401" mass="42630">MKRRRDRDEQGVTIVLVGLLAVALLVISAFTIDLGQAYVSKRNLQKAADAGALAAAQELTQFQGTCNNVASNSTARTNAHVAADNHRQSNREDNYTASRELDFDVRCDPELRVLVVDYEVEGDTTSFFGPLAGGESTVTTDRRAQAIVDVAPGANEGMRPLALCSASFDPTYMERSGDFVRVHFPGAGRVPPAACGGSAPGNWWLIDCPGERTGAAGGPDGLPTQIREGCQDPVSVIPGQTDATTPGQLTVVLEEACPTAEQYSETCMSGNPGNISQGQNAEAWKDFIDSGETALFPVFCAPTSCDAVTLNGNGTNAVFPIYKLVSAVVCGFHYRNNASDKYDSTHENCAGNPYPASSDTSGNNYFVFKFSTFRSSSTNAETECALGAECDGGLRRTRLSE</sequence>
<evidence type="ECO:0000313" key="3">
    <source>
        <dbReference type="EMBL" id="QBX54076.1"/>
    </source>
</evidence>
<dbReference type="KEGG" id="nsn:EXE58_00360"/>
<proteinExistence type="predicted"/>
<organism evidence="3 4">
    <name type="scientific">Nocardioides seonyuensis</name>
    <dbReference type="NCBI Taxonomy" id="2518371"/>
    <lineage>
        <taxon>Bacteria</taxon>
        <taxon>Bacillati</taxon>
        <taxon>Actinomycetota</taxon>
        <taxon>Actinomycetes</taxon>
        <taxon>Propionibacteriales</taxon>
        <taxon>Nocardioidaceae</taxon>
        <taxon>Nocardioides</taxon>
    </lineage>
</organism>
<reference evidence="3 4" key="1">
    <citation type="submission" date="2019-03" db="EMBL/GenBank/DDBJ databases">
        <title>Three New Species of Nocardioides, Nocardioides euryhalodurans sp. nov., Nocardioides seonyuensis sp. nov. and Nocardioides eburneoflavus sp. nov. Iolated from Soil.</title>
        <authorList>
            <person name="Roh S.G."/>
            <person name="Lee C."/>
            <person name="Kim M.-K."/>
            <person name="Kim S.B."/>
        </authorList>
    </citation>
    <scope>NUCLEOTIDE SEQUENCE [LARGE SCALE GENOMIC DNA]</scope>
    <source>
        <strain evidence="3 4">MMS17-SY207-3</strain>
    </source>
</reference>
<keyword evidence="1" id="KW-1133">Transmembrane helix</keyword>
<dbReference type="Proteomes" id="UP000294853">
    <property type="component" value="Chromosome"/>
</dbReference>
<feature type="transmembrane region" description="Helical" evidence="1">
    <location>
        <begin position="12"/>
        <end position="32"/>
    </location>
</feature>